<proteinExistence type="predicted"/>
<dbReference type="SUPFAM" id="SSF47413">
    <property type="entry name" value="lambda repressor-like DNA-binding domains"/>
    <property type="match status" value="1"/>
</dbReference>
<dbReference type="AlphaFoldDB" id="A0A1C2DRK8"/>
<reference evidence="3 4" key="1">
    <citation type="submission" date="2016-08" db="EMBL/GenBank/DDBJ databases">
        <title>Whole genome sequence of Pseudomonas graminis strain UASWS1507, a potential biological control agent for agriculture.</title>
        <authorList>
            <person name="Crovadore J."/>
            <person name="Calmin G."/>
            <person name="Chablais R."/>
            <person name="Cochard B."/>
            <person name="Lefort F."/>
        </authorList>
    </citation>
    <scope>NUCLEOTIDE SEQUENCE [LARGE SCALE GENOMIC DNA]</scope>
    <source>
        <strain evidence="3 4">UASWS1507</strain>
    </source>
</reference>
<protein>
    <submittedName>
        <fullName evidence="3">Transcriptional regulator</fullName>
    </submittedName>
</protein>
<accession>A0A1C2DRK8</accession>
<keyword evidence="1" id="KW-0238">DNA-binding</keyword>
<dbReference type="PROSITE" id="PS50943">
    <property type="entry name" value="HTH_CROC1"/>
    <property type="match status" value="1"/>
</dbReference>
<dbReference type="InterPro" id="IPR001387">
    <property type="entry name" value="Cro/C1-type_HTH"/>
</dbReference>
<dbReference type="OrthoDB" id="7349669at2"/>
<dbReference type="CDD" id="cd00093">
    <property type="entry name" value="HTH_XRE"/>
    <property type="match status" value="1"/>
</dbReference>
<evidence type="ECO:0000313" key="4">
    <source>
        <dbReference type="Proteomes" id="UP000095143"/>
    </source>
</evidence>
<dbReference type="Proteomes" id="UP000095143">
    <property type="component" value="Unassembled WGS sequence"/>
</dbReference>
<organism evidence="3 4">
    <name type="scientific">Pseudomonas graminis</name>
    <dbReference type="NCBI Taxonomy" id="158627"/>
    <lineage>
        <taxon>Bacteria</taxon>
        <taxon>Pseudomonadati</taxon>
        <taxon>Pseudomonadota</taxon>
        <taxon>Gammaproteobacteria</taxon>
        <taxon>Pseudomonadales</taxon>
        <taxon>Pseudomonadaceae</taxon>
        <taxon>Pseudomonas</taxon>
    </lineage>
</organism>
<dbReference type="PANTHER" id="PTHR46558:SF11">
    <property type="entry name" value="HTH-TYPE TRANSCRIPTIONAL REGULATOR XRE"/>
    <property type="match status" value="1"/>
</dbReference>
<name>A0A1C2DRK8_9PSED</name>
<dbReference type="Gene3D" id="1.10.260.40">
    <property type="entry name" value="lambda repressor-like DNA-binding domains"/>
    <property type="match status" value="1"/>
</dbReference>
<dbReference type="InterPro" id="IPR010982">
    <property type="entry name" value="Lambda_DNA-bd_dom_sf"/>
</dbReference>
<sequence length="117" mass="13291">MSSSIRKLIGSRIRTFRKQKNVTQAALAEAIGCEVTTLGRYERGEYAPDGEQIVKMAVFFSITPMDLLPGKVDMERQLIIDLRSDLVDAIFAIDDPRELEKLCKMAREAVFRPQKSR</sequence>
<evidence type="ECO:0000313" key="3">
    <source>
        <dbReference type="EMBL" id="OCX17389.1"/>
    </source>
</evidence>
<dbReference type="Pfam" id="PF01381">
    <property type="entry name" value="HTH_3"/>
    <property type="match status" value="1"/>
</dbReference>
<evidence type="ECO:0000256" key="1">
    <source>
        <dbReference type="ARBA" id="ARBA00023125"/>
    </source>
</evidence>
<dbReference type="GO" id="GO:0003677">
    <property type="term" value="F:DNA binding"/>
    <property type="evidence" value="ECO:0007669"/>
    <property type="project" value="UniProtKB-KW"/>
</dbReference>
<dbReference type="EMBL" id="MDEN01000065">
    <property type="protein sequence ID" value="OCX17389.1"/>
    <property type="molecule type" value="Genomic_DNA"/>
</dbReference>
<comment type="caution">
    <text evidence="3">The sequence shown here is derived from an EMBL/GenBank/DDBJ whole genome shotgun (WGS) entry which is preliminary data.</text>
</comment>
<feature type="domain" description="HTH cro/C1-type" evidence="2">
    <location>
        <begin position="13"/>
        <end position="68"/>
    </location>
</feature>
<evidence type="ECO:0000259" key="2">
    <source>
        <dbReference type="PROSITE" id="PS50943"/>
    </source>
</evidence>
<dbReference type="SMART" id="SM00530">
    <property type="entry name" value="HTH_XRE"/>
    <property type="match status" value="1"/>
</dbReference>
<dbReference type="RefSeq" id="WP_065990682.1">
    <property type="nucleotide sequence ID" value="NZ_MDEN01000065.1"/>
</dbReference>
<gene>
    <name evidence="3" type="ORF">BBI10_17945</name>
</gene>
<dbReference type="PANTHER" id="PTHR46558">
    <property type="entry name" value="TRACRIPTIONAL REGULATORY PROTEIN-RELATED-RELATED"/>
    <property type="match status" value="1"/>
</dbReference>